<evidence type="ECO:0000256" key="9">
    <source>
        <dbReference type="ARBA" id="ARBA00022833"/>
    </source>
</evidence>
<dbReference type="GO" id="GO:0005694">
    <property type="term" value="C:chromosome"/>
    <property type="evidence" value="ECO:0007669"/>
    <property type="project" value="UniProtKB-ARBA"/>
</dbReference>
<organism evidence="15 16">
    <name type="scientific">Paralvinella palmiformis</name>
    <dbReference type="NCBI Taxonomy" id="53620"/>
    <lineage>
        <taxon>Eukaryota</taxon>
        <taxon>Metazoa</taxon>
        <taxon>Spiralia</taxon>
        <taxon>Lophotrochozoa</taxon>
        <taxon>Annelida</taxon>
        <taxon>Polychaeta</taxon>
        <taxon>Sedentaria</taxon>
        <taxon>Canalipalpata</taxon>
        <taxon>Terebellida</taxon>
        <taxon>Terebelliformia</taxon>
        <taxon>Alvinellidae</taxon>
        <taxon>Paralvinella</taxon>
    </lineage>
</organism>
<feature type="compositionally biased region" description="Basic and acidic residues" evidence="13">
    <location>
        <begin position="695"/>
        <end position="708"/>
    </location>
</feature>
<keyword evidence="5" id="KW-0547">Nucleotide-binding</keyword>
<keyword evidence="8" id="KW-0347">Helicase</keyword>
<proteinExistence type="predicted"/>
<keyword evidence="11" id="KW-0391">Immunity</keyword>
<evidence type="ECO:0000256" key="10">
    <source>
        <dbReference type="ARBA" id="ARBA00022840"/>
    </source>
</evidence>
<evidence type="ECO:0000256" key="8">
    <source>
        <dbReference type="ARBA" id="ARBA00022806"/>
    </source>
</evidence>
<gene>
    <name evidence="15" type="ORF">LSH36_929g00077</name>
</gene>
<keyword evidence="9" id="KW-0862">Zinc</keyword>
<dbReference type="GO" id="GO:0005524">
    <property type="term" value="F:ATP binding"/>
    <property type="evidence" value="ECO:0007669"/>
    <property type="project" value="UniProtKB-KW"/>
</dbReference>
<dbReference type="Pfam" id="PF13087">
    <property type="entry name" value="AAA_12"/>
    <property type="match status" value="1"/>
</dbReference>
<evidence type="ECO:0000256" key="1">
    <source>
        <dbReference type="ARBA" id="ARBA00004496"/>
    </source>
</evidence>
<feature type="non-terminal residue" evidence="15">
    <location>
        <position position="1809"/>
    </location>
</feature>
<dbReference type="InterPro" id="IPR045055">
    <property type="entry name" value="DNA2/NAM7-like"/>
</dbReference>
<dbReference type="SUPFAM" id="SSF52540">
    <property type="entry name" value="P-loop containing nucleoside triphosphate hydrolases"/>
    <property type="match status" value="1"/>
</dbReference>
<keyword evidence="10" id="KW-0067">ATP-binding</keyword>
<reference evidence="15" key="1">
    <citation type="journal article" date="2023" name="Mol. Biol. Evol.">
        <title>Third-Generation Sequencing Reveals the Adaptive Role of the Epigenome in Three Deep-Sea Polychaetes.</title>
        <authorList>
            <person name="Perez M."/>
            <person name="Aroh O."/>
            <person name="Sun Y."/>
            <person name="Lan Y."/>
            <person name="Juniper S.K."/>
            <person name="Young C.R."/>
            <person name="Angers B."/>
            <person name="Qian P.Y."/>
        </authorList>
    </citation>
    <scope>NUCLEOTIDE SEQUENCE</scope>
    <source>
        <strain evidence="15">P08H-3</strain>
    </source>
</reference>
<dbReference type="InterPro" id="IPR046439">
    <property type="entry name" value="ZF_RZ_dom"/>
</dbReference>
<dbReference type="InterPro" id="IPR000967">
    <property type="entry name" value="Znf_NFX1"/>
</dbReference>
<dbReference type="PANTHER" id="PTHR10887">
    <property type="entry name" value="DNA2/NAM7 HELICASE FAMILY"/>
    <property type="match status" value="1"/>
</dbReference>
<keyword evidence="3" id="KW-0479">Metal-binding</keyword>
<keyword evidence="16" id="KW-1185">Reference proteome</keyword>
<keyword evidence="4" id="KW-0677">Repeat</keyword>
<evidence type="ECO:0000313" key="16">
    <source>
        <dbReference type="Proteomes" id="UP001208570"/>
    </source>
</evidence>
<feature type="compositionally biased region" description="Acidic residues" evidence="13">
    <location>
        <begin position="716"/>
        <end position="729"/>
    </location>
</feature>
<dbReference type="Pfam" id="PF25396">
    <property type="entry name" value="ZNFX1"/>
    <property type="match status" value="1"/>
</dbReference>
<dbReference type="GO" id="GO:0002376">
    <property type="term" value="P:immune system process"/>
    <property type="evidence" value="ECO:0007669"/>
    <property type="project" value="UniProtKB-KW"/>
</dbReference>
<dbReference type="GO" id="GO:0005737">
    <property type="term" value="C:cytoplasm"/>
    <property type="evidence" value="ECO:0007669"/>
    <property type="project" value="UniProtKB-SubCell"/>
</dbReference>
<feature type="domain" description="RZ-type" evidence="14">
    <location>
        <begin position="1720"/>
        <end position="1789"/>
    </location>
</feature>
<dbReference type="CDD" id="cd18808">
    <property type="entry name" value="SF1_C_Upf1"/>
    <property type="match status" value="1"/>
</dbReference>
<dbReference type="InterPro" id="IPR057373">
    <property type="entry name" value="ZNFX1"/>
</dbReference>
<dbReference type="SMART" id="SM00438">
    <property type="entry name" value="ZnF_NFX"/>
    <property type="match status" value="5"/>
</dbReference>
<dbReference type="InterPro" id="IPR041679">
    <property type="entry name" value="DNA2/NAM7-like_C"/>
</dbReference>
<dbReference type="FunFam" id="3.40.50.300:FF:000326">
    <property type="entry name" value="P-loop containing nucleoside triphosphate hydrolase"/>
    <property type="match status" value="1"/>
</dbReference>
<protein>
    <recommendedName>
        <fullName evidence="14">RZ-type domain-containing protein</fullName>
    </recommendedName>
</protein>
<feature type="region of interest" description="Disordered" evidence="13">
    <location>
        <begin position="1"/>
        <end position="20"/>
    </location>
</feature>
<dbReference type="InterPro" id="IPR041677">
    <property type="entry name" value="DNA2/NAM7_AAA_11"/>
</dbReference>
<comment type="subcellular location">
    <subcellularLocation>
        <location evidence="1">Cytoplasm</location>
    </subcellularLocation>
</comment>
<dbReference type="PROSITE" id="PS51981">
    <property type="entry name" value="ZF_RZ"/>
    <property type="match status" value="1"/>
</dbReference>
<dbReference type="Proteomes" id="UP001208570">
    <property type="component" value="Unassembled WGS sequence"/>
</dbReference>
<evidence type="ECO:0000256" key="11">
    <source>
        <dbReference type="ARBA" id="ARBA00022859"/>
    </source>
</evidence>
<feature type="compositionally biased region" description="Basic and acidic residues" evidence="13">
    <location>
        <begin position="8"/>
        <end position="20"/>
    </location>
</feature>
<keyword evidence="7" id="KW-0378">Hydrolase</keyword>
<dbReference type="EMBL" id="JAODUP010000929">
    <property type="protein sequence ID" value="KAK2142651.1"/>
    <property type="molecule type" value="Genomic_DNA"/>
</dbReference>
<dbReference type="InterPro" id="IPR047187">
    <property type="entry name" value="SF1_C_Upf1"/>
</dbReference>
<dbReference type="Pfam" id="PF20173">
    <property type="entry name" value="ZnF_RZ-type"/>
    <property type="match status" value="1"/>
</dbReference>
<dbReference type="PANTHER" id="PTHR10887:SF341">
    <property type="entry name" value="NFX1-TYPE ZINC FINGER-CONTAINING PROTEIN 1"/>
    <property type="match status" value="1"/>
</dbReference>
<evidence type="ECO:0000256" key="5">
    <source>
        <dbReference type="ARBA" id="ARBA00022741"/>
    </source>
</evidence>
<evidence type="ECO:0000256" key="12">
    <source>
        <dbReference type="SAM" id="Coils"/>
    </source>
</evidence>
<keyword evidence="12" id="KW-0175">Coiled coil</keyword>
<dbReference type="GO" id="GO:0031380">
    <property type="term" value="C:nuclear RNA-directed RNA polymerase complex"/>
    <property type="evidence" value="ECO:0007669"/>
    <property type="project" value="TreeGrafter"/>
</dbReference>
<dbReference type="Gene3D" id="3.40.50.300">
    <property type="entry name" value="P-loop containing nucleotide triphosphate hydrolases"/>
    <property type="match status" value="3"/>
</dbReference>
<evidence type="ECO:0000256" key="2">
    <source>
        <dbReference type="ARBA" id="ARBA00022490"/>
    </source>
</evidence>
<evidence type="ECO:0000256" key="4">
    <source>
        <dbReference type="ARBA" id="ARBA00022737"/>
    </source>
</evidence>
<keyword evidence="6" id="KW-0863">Zinc-finger</keyword>
<accession>A0AAD9IX89</accession>
<comment type="caution">
    <text evidence="15">The sequence shown here is derived from an EMBL/GenBank/DDBJ whole genome shotgun (WGS) entry which is preliminary data.</text>
</comment>
<evidence type="ECO:0000256" key="13">
    <source>
        <dbReference type="SAM" id="MobiDB-lite"/>
    </source>
</evidence>
<dbReference type="GO" id="GO:0016787">
    <property type="term" value="F:hydrolase activity"/>
    <property type="evidence" value="ECO:0007669"/>
    <property type="project" value="UniProtKB-KW"/>
</dbReference>
<evidence type="ECO:0000256" key="7">
    <source>
        <dbReference type="ARBA" id="ARBA00022801"/>
    </source>
</evidence>
<feature type="coiled-coil region" evidence="12">
    <location>
        <begin position="825"/>
        <end position="856"/>
    </location>
</feature>
<sequence length="1809" mass="208056">ADYTMAYRQERRGPNRNRYDRSMGYHQLKELVDKSDEDILNVISNRQSGFVNVINRESLKPDWISLVLQISTKACKYCEEPLNGYAGSGNSVDTSRLPSARLMTYLNDVRISKFLGQCLTFVCGLLAETGQRHFCRDIKNILILCKTMLNVMPTNIEQVLPLITSVEMVVRTLRSQNKLSGDDEDLENILEEATRLCQQLMNSQLSKVDDMQKDNKRRTHREHLERKPITNFRELSIFPTELDLLHPVSNLPKIKESGKYPSVESYLDTHFRLLREDFMRPLRQGINNYLNTTRKLQERQQLQNVRIYQNVHVKYPVCTPDGISYKISFDVNRLHSVRWENTKRLIYGALVCLSPDSFKTIYWATVSHRHPEQLKNGTVEVRFQNATAEVSQIGTNQKLIMAESAAYFEAYRHVLQGLKNLHEENLPFLRYLVTCEKDVQVPQYLKRMDKPKYDLSQLMEPDDHVLQTVAQYNTANVAILEKRSWPPAHILGLDPSQWEAVHLALTKELALIQGPPGTGKTYIGFKVMRALLQNDFYWKNNEEEEIENNPILLICYTNHALDQFLEGICKFVHTGIVRVGGRSKSQVLEQFVLHELRKLIRERKDVPVEVHRNRMDAMDQEDRVRSEIEQLTAAINASTKGFLRETCLQEFMEVLHFEQLLRRKPDHRKSGAFSIWLGIDNKAAFKLYAELTSKKSDDGGRMQDDGNRGQDAAENEKDEMEADEDNENVEDNRLLLGVDDVDQKTGDHRRKKIMAKALENIALKFSDLITRSKQDKAASASVTEEQKVKYLLDVNDIMSEDEARNNDNIWRLDMKDRWRLYRCWLKQYRRNIDNQLRALEQEYELTARRLHEVKQREDLEIMKRAKILGMTTTAAARYRDLLHEIRPKIVVVEEAAEVLEAHIITALTSGCQHLILIGDHKQLRPSPTDYQIAEKFKLKISLFERLANNRLPYAILGLQHRMPANISKLLQFVYKQNLRDHPSLHHWSPIRGLTTNLFFVEHNQQETENKDLKSKVNKHEANYLIALSRYLVLQGYIQKQITILTPYTGQLARIRKLLHDKQMQEIRTCAIDNFQGEENDIVLVSLVRSNDEGRIGFVGDDNRICVTLSRAKKGMILIGDSSILSQMNSLWSKVIQSLRADGCIGPTLTLCCVNHKDQIILAKTAQDFDRAPEGGCMQPCQARLKCGHACTRVCHAYDTEHLEYKCQKKCEKKCTHFHPCHKKCFEPCGDCEQIVKRRLSRCGHIQNIPCNKDNDEYRCQADCSVRLLCGHKCRNKCSEPHTLYCPQLVKKRLLCGHDMLVKCHLDPENALCETKCSVQLECDHSCVGTCGKCMEGRLHLPCQAPCKKILICGHECKASCHQSCPPCSAKCENKCAHSICQQKCGVPCIPCMEPCAWRCKHYRCTKRCHEPCDRPRCNKACEKILPCRHKCIGLCGEPCPKKCRICDEDEVLELFFGTEDAEDALFVELEDCGHIIEVSSLDKWMDSLDDSSMKNEAVKLKGCPKCTLPIRRNLRYGKTIKKKMELIEKVKVKVLGSSINGHSLQKEIQNSELQRLDPEAMEIIKTRLDKKWNEVFTEEESVCIKNLVKLLCRLSKLSSQIKEQIRDVSSGLLKQKKDLLIMGTRFMRAWLLKERKELSKQEEQEARGEISRLYLVALTLECDIKIQKTEPAIPLIVERRYIRAGQLLDRKSPLTVDDERTVKDALKEMERFVPRTGLGITEEERIDILQAINLTKGHWYHCPNGHVYCIGECGGAMEEAKCPECNATIGGKNHALHQGNAVATEMDGARHAAWSEHANLNNYDIDLLG</sequence>
<evidence type="ECO:0000256" key="6">
    <source>
        <dbReference type="ARBA" id="ARBA00022771"/>
    </source>
</evidence>
<feature type="region of interest" description="Disordered" evidence="13">
    <location>
        <begin position="695"/>
        <end position="729"/>
    </location>
</feature>
<keyword evidence="2" id="KW-0963">Cytoplasm</keyword>
<name>A0AAD9IX89_9ANNE</name>
<dbReference type="GO" id="GO:0008270">
    <property type="term" value="F:zinc ion binding"/>
    <property type="evidence" value="ECO:0007669"/>
    <property type="project" value="UniProtKB-KW"/>
</dbReference>
<evidence type="ECO:0000256" key="3">
    <source>
        <dbReference type="ARBA" id="ARBA00022723"/>
    </source>
</evidence>
<evidence type="ECO:0000313" key="15">
    <source>
        <dbReference type="EMBL" id="KAK2142651.1"/>
    </source>
</evidence>
<dbReference type="Pfam" id="PF13086">
    <property type="entry name" value="AAA_11"/>
    <property type="match status" value="1"/>
</dbReference>
<dbReference type="GO" id="GO:0004386">
    <property type="term" value="F:helicase activity"/>
    <property type="evidence" value="ECO:0007669"/>
    <property type="project" value="UniProtKB-KW"/>
</dbReference>
<evidence type="ECO:0000259" key="14">
    <source>
        <dbReference type="PROSITE" id="PS51981"/>
    </source>
</evidence>
<dbReference type="GO" id="GO:0031048">
    <property type="term" value="P:regulatory ncRNA-mediated heterochromatin formation"/>
    <property type="evidence" value="ECO:0007669"/>
    <property type="project" value="TreeGrafter"/>
</dbReference>
<dbReference type="InterPro" id="IPR027417">
    <property type="entry name" value="P-loop_NTPase"/>
</dbReference>